<organism evidence="10 11">
    <name type="scientific">Ostreococcus tauri</name>
    <name type="common">Marine green alga</name>
    <dbReference type="NCBI Taxonomy" id="70448"/>
    <lineage>
        <taxon>Eukaryota</taxon>
        <taxon>Viridiplantae</taxon>
        <taxon>Chlorophyta</taxon>
        <taxon>Mamiellophyceae</taxon>
        <taxon>Mamiellales</taxon>
        <taxon>Bathycoccaceae</taxon>
        <taxon>Ostreococcus</taxon>
    </lineage>
</organism>
<feature type="domain" description="Fe2OG dioxygenase" evidence="9">
    <location>
        <begin position="319"/>
        <end position="432"/>
    </location>
</feature>
<dbReference type="PANTHER" id="PTHR10869:SF238">
    <property type="entry name" value="PROLYL 4-HYDROXYLASE 6-RELATED"/>
    <property type="match status" value="1"/>
</dbReference>
<evidence type="ECO:0000256" key="1">
    <source>
        <dbReference type="ARBA" id="ARBA00001961"/>
    </source>
</evidence>
<keyword evidence="4 10" id="KW-0223">Dioxygenase</keyword>
<dbReference type="KEGG" id="ota:OT_ostta03g00700"/>
<dbReference type="GO" id="GO:0005789">
    <property type="term" value="C:endoplasmic reticulum membrane"/>
    <property type="evidence" value="ECO:0007669"/>
    <property type="project" value="UniProtKB-SubCell"/>
</dbReference>
<feature type="compositionally biased region" description="Basic and acidic residues" evidence="8">
    <location>
        <begin position="15"/>
        <end position="43"/>
    </location>
</feature>
<keyword evidence="6" id="KW-0408">Iron</keyword>
<reference evidence="11" key="1">
    <citation type="journal article" date="2006" name="Proc. Natl. Acad. Sci. U.S.A.">
        <title>Genome analysis of the smallest free-living eukaryote Ostreococcus tauri unveils many unique features.</title>
        <authorList>
            <person name="Derelle E."/>
            <person name="Ferraz C."/>
            <person name="Rombauts S."/>
            <person name="Rouze P."/>
            <person name="Worden A.Z."/>
            <person name="Robbens S."/>
            <person name="Partensky F."/>
            <person name="Degroeve S."/>
            <person name="Echeynie S."/>
            <person name="Cooke R."/>
            <person name="Saeys Y."/>
            <person name="Wuyts J."/>
            <person name="Jabbari K."/>
            <person name="Bowler C."/>
            <person name="Panaud O."/>
            <person name="Piegu B."/>
            <person name="Ball S.G."/>
            <person name="Ral J.-P."/>
            <person name="Bouget F.-Y."/>
            <person name="Piganeau G."/>
            <person name="De Baets B."/>
            <person name="Picard A."/>
            <person name="Delseny M."/>
            <person name="Demaille J."/>
            <person name="Van de Peer Y."/>
            <person name="Moreau H."/>
        </authorList>
    </citation>
    <scope>NUCLEOTIDE SEQUENCE [LARGE SCALE GENOMIC DNA]</scope>
    <source>
        <strain evidence="11">OTTH 0595 / CCAP 157/2 / RCC745</strain>
    </source>
</reference>
<evidence type="ECO:0000313" key="11">
    <source>
        <dbReference type="Proteomes" id="UP000009170"/>
    </source>
</evidence>
<evidence type="ECO:0000256" key="3">
    <source>
        <dbReference type="ARBA" id="ARBA00022723"/>
    </source>
</evidence>
<gene>
    <name evidence="10" type="ORF">OT_ostta03g00700</name>
</gene>
<dbReference type="SMART" id="SM00702">
    <property type="entry name" value="P4Hc"/>
    <property type="match status" value="1"/>
</dbReference>
<dbReference type="RefSeq" id="XP_003077977.2">
    <property type="nucleotide sequence ID" value="XM_003077929.2"/>
</dbReference>
<protein>
    <submittedName>
        <fullName evidence="10">Oxoglutarate/iron-dependent dioxygenase</fullName>
    </submittedName>
</protein>
<dbReference type="EMBL" id="CAID01000003">
    <property type="protein sequence ID" value="CEF96992.1"/>
    <property type="molecule type" value="Genomic_DNA"/>
</dbReference>
<dbReference type="Pfam" id="PF13640">
    <property type="entry name" value="2OG-FeII_Oxy_3"/>
    <property type="match status" value="1"/>
</dbReference>
<dbReference type="PANTHER" id="PTHR10869">
    <property type="entry name" value="PROLYL 4-HYDROXYLASE ALPHA SUBUNIT"/>
    <property type="match status" value="1"/>
</dbReference>
<evidence type="ECO:0000313" key="10">
    <source>
        <dbReference type="EMBL" id="CEF96992.1"/>
    </source>
</evidence>
<dbReference type="GO" id="GO:0005506">
    <property type="term" value="F:iron ion binding"/>
    <property type="evidence" value="ECO:0007669"/>
    <property type="project" value="InterPro"/>
</dbReference>
<feature type="compositionally biased region" description="Low complexity" evidence="8">
    <location>
        <begin position="1"/>
        <end position="14"/>
    </location>
</feature>
<dbReference type="Gene3D" id="2.60.120.620">
    <property type="entry name" value="q2cbj1_9rhob like domain"/>
    <property type="match status" value="1"/>
</dbReference>
<dbReference type="InParanoid" id="A0A096P779"/>
<dbReference type="GO" id="GO:0031418">
    <property type="term" value="F:L-ascorbic acid binding"/>
    <property type="evidence" value="ECO:0007669"/>
    <property type="project" value="InterPro"/>
</dbReference>
<comment type="catalytic activity">
    <reaction evidence="7">
        <text>L-prolyl-[collagen] + 2-oxoglutarate + O2 = trans-4-hydroxy-L-prolyl-[collagen] + succinate + CO2</text>
        <dbReference type="Rhea" id="RHEA:18945"/>
        <dbReference type="Rhea" id="RHEA-COMP:11676"/>
        <dbReference type="Rhea" id="RHEA-COMP:11680"/>
        <dbReference type="ChEBI" id="CHEBI:15379"/>
        <dbReference type="ChEBI" id="CHEBI:16526"/>
        <dbReference type="ChEBI" id="CHEBI:16810"/>
        <dbReference type="ChEBI" id="CHEBI:30031"/>
        <dbReference type="ChEBI" id="CHEBI:50342"/>
        <dbReference type="ChEBI" id="CHEBI:61965"/>
        <dbReference type="EC" id="1.14.11.2"/>
    </reaction>
</comment>
<accession>A0A096P779</accession>
<keyword evidence="11" id="KW-1185">Reference proteome</keyword>
<keyword evidence="5" id="KW-0560">Oxidoreductase</keyword>
<evidence type="ECO:0000259" key="9">
    <source>
        <dbReference type="PROSITE" id="PS51471"/>
    </source>
</evidence>
<dbReference type="PROSITE" id="PS51471">
    <property type="entry name" value="FE2OG_OXY"/>
    <property type="match status" value="1"/>
</dbReference>
<dbReference type="Proteomes" id="UP000009170">
    <property type="component" value="Unassembled WGS sequence"/>
</dbReference>
<proteinExistence type="predicted"/>
<dbReference type="AlphaFoldDB" id="A0A096P779"/>
<comment type="caution">
    <text evidence="10">The sequence shown here is derived from an EMBL/GenBank/DDBJ whole genome shotgun (WGS) entry which is preliminary data.</text>
</comment>
<dbReference type="OrthoDB" id="420380at2759"/>
<evidence type="ECO:0000256" key="2">
    <source>
        <dbReference type="ARBA" id="ARBA00004648"/>
    </source>
</evidence>
<evidence type="ECO:0000256" key="6">
    <source>
        <dbReference type="ARBA" id="ARBA00023004"/>
    </source>
</evidence>
<feature type="region of interest" description="Disordered" evidence="8">
    <location>
        <begin position="1"/>
        <end position="73"/>
    </location>
</feature>
<name>A0A096P779_OSTTA</name>
<keyword evidence="3" id="KW-0479">Metal-binding</keyword>
<dbReference type="InterPro" id="IPR006620">
    <property type="entry name" value="Pro_4_hyd_alph"/>
</dbReference>
<comment type="subcellular location">
    <subcellularLocation>
        <location evidence="2">Endoplasmic reticulum membrane</location>
        <topology evidence="2">Single-pass type II membrane protein</topology>
    </subcellularLocation>
</comment>
<comment type="cofactor">
    <cofactor evidence="1">
        <name>L-ascorbate</name>
        <dbReference type="ChEBI" id="CHEBI:38290"/>
    </cofactor>
</comment>
<dbReference type="STRING" id="70448.A0A096P779"/>
<dbReference type="GO" id="GO:0004656">
    <property type="term" value="F:procollagen-proline 4-dioxygenase activity"/>
    <property type="evidence" value="ECO:0007669"/>
    <property type="project" value="UniProtKB-EC"/>
</dbReference>
<sequence>MGVAQSRASSSASDARAHDGASGRRTSLESERGRVVEVKERLETNSFFRSKRAVSDASEAPARSSEDAGAASTDVPIVGETYVPDAMVQTAEKTLGGRRARWRVPRRRDGRETCRSSAFETFDDEDERGTRTTWTVVGKFSQRGISVYLRREDEGEHAMDCSFTISTIVDGKRHFETYLEHRFRNRGNSWGAENVISCGFTEKEVEIEVCFHRTRVARLRSKPASVCSSIRCLSEDCLLFVLEDFLTDEEGDALINLARPALQRSRVTDGKLSEGRTSSSMFLTGNRSNNPIVIALQRRIQSVLRLPIVAERRKEALYEKEPMQVVCYGPRERYTAHYDNRAGSLKRTATFMCYLSDPESGGCTLFPKAIPLCGCNKSNQTGVKIFPKRNRAILFWSVNVKGHEAMRSLHEAQAVGDDAAYEKCIFTQWLSTDTDNDDD</sequence>
<dbReference type="GeneID" id="9833652"/>
<evidence type="ECO:0000256" key="5">
    <source>
        <dbReference type="ARBA" id="ARBA00023002"/>
    </source>
</evidence>
<reference evidence="10 11" key="2">
    <citation type="journal article" date="2014" name="BMC Genomics">
        <title>An improved genome of the model marine alga Ostreococcus tauri unfolds by assessing Illumina de novo assemblies.</title>
        <authorList>
            <person name="Blanc-Mathieu R."/>
            <person name="Verhelst B."/>
            <person name="Derelle E."/>
            <person name="Rombauts S."/>
            <person name="Bouget F.Y."/>
            <person name="Carre I."/>
            <person name="Chateau A."/>
            <person name="Eyre-Walker A."/>
            <person name="Grimsley N."/>
            <person name="Moreau H."/>
            <person name="Piegu B."/>
            <person name="Rivals E."/>
            <person name="Schackwitz W."/>
            <person name="Van de Peer Y."/>
            <person name="Piganeau G."/>
        </authorList>
    </citation>
    <scope>NUCLEOTIDE SEQUENCE [LARGE SCALE GENOMIC DNA]</scope>
    <source>
        <strain evidence="11">OTTH 0595 / CCAP 157/2 / RCC745</strain>
    </source>
</reference>
<dbReference type="InterPro" id="IPR005123">
    <property type="entry name" value="Oxoglu/Fe-dep_dioxygenase_dom"/>
</dbReference>
<evidence type="ECO:0000256" key="4">
    <source>
        <dbReference type="ARBA" id="ARBA00022964"/>
    </source>
</evidence>
<dbReference type="InterPro" id="IPR045054">
    <property type="entry name" value="P4HA-like"/>
</dbReference>
<evidence type="ECO:0000256" key="7">
    <source>
        <dbReference type="ARBA" id="ARBA00049169"/>
    </source>
</evidence>
<dbReference type="InterPro" id="IPR044862">
    <property type="entry name" value="Pro_4_hyd_alph_FE2OG_OXY"/>
</dbReference>
<evidence type="ECO:0000256" key="8">
    <source>
        <dbReference type="SAM" id="MobiDB-lite"/>
    </source>
</evidence>